<name>A0AAV4EKE8_9GAST</name>
<dbReference type="Pfam" id="PF00939">
    <property type="entry name" value="Na_sulph_symp"/>
    <property type="match status" value="1"/>
</dbReference>
<dbReference type="Proteomes" id="UP000762676">
    <property type="component" value="Unassembled WGS sequence"/>
</dbReference>
<organism evidence="8 9">
    <name type="scientific">Elysia marginata</name>
    <dbReference type="NCBI Taxonomy" id="1093978"/>
    <lineage>
        <taxon>Eukaryota</taxon>
        <taxon>Metazoa</taxon>
        <taxon>Spiralia</taxon>
        <taxon>Lophotrochozoa</taxon>
        <taxon>Mollusca</taxon>
        <taxon>Gastropoda</taxon>
        <taxon>Heterobranchia</taxon>
        <taxon>Euthyneura</taxon>
        <taxon>Panpulmonata</taxon>
        <taxon>Sacoglossa</taxon>
        <taxon>Placobranchoidea</taxon>
        <taxon>Plakobranchidae</taxon>
        <taxon>Elysia</taxon>
    </lineage>
</organism>
<dbReference type="PROSITE" id="PS01271">
    <property type="entry name" value="NA_SULFATE"/>
    <property type="match status" value="1"/>
</dbReference>
<dbReference type="AlphaFoldDB" id="A0AAV4EKE8"/>
<comment type="subcellular location">
    <subcellularLocation>
        <location evidence="1">Membrane</location>
        <topology evidence="1">Multi-pass membrane protein</topology>
    </subcellularLocation>
</comment>
<feature type="transmembrane region" description="Helical" evidence="7">
    <location>
        <begin position="12"/>
        <end position="32"/>
    </location>
</feature>
<feature type="transmembrane region" description="Helical" evidence="7">
    <location>
        <begin position="53"/>
        <end position="77"/>
    </location>
</feature>
<dbReference type="GO" id="GO:0015141">
    <property type="term" value="F:succinate transmembrane transporter activity"/>
    <property type="evidence" value="ECO:0007669"/>
    <property type="project" value="TreeGrafter"/>
</dbReference>
<dbReference type="GO" id="GO:0015137">
    <property type="term" value="F:citrate transmembrane transporter activity"/>
    <property type="evidence" value="ECO:0007669"/>
    <property type="project" value="TreeGrafter"/>
</dbReference>
<protein>
    <submittedName>
        <fullName evidence="8">Solute carrier family 13 member 2</fullName>
    </submittedName>
</protein>
<accession>A0AAV4EKE8</accession>
<evidence type="ECO:0000256" key="3">
    <source>
        <dbReference type="ARBA" id="ARBA00022448"/>
    </source>
</evidence>
<dbReference type="GO" id="GO:0005886">
    <property type="term" value="C:plasma membrane"/>
    <property type="evidence" value="ECO:0007669"/>
    <property type="project" value="TreeGrafter"/>
</dbReference>
<keyword evidence="3" id="KW-0813">Transport</keyword>
<keyword evidence="6 7" id="KW-0472">Membrane</keyword>
<evidence type="ECO:0000256" key="6">
    <source>
        <dbReference type="ARBA" id="ARBA00023136"/>
    </source>
</evidence>
<evidence type="ECO:0000256" key="1">
    <source>
        <dbReference type="ARBA" id="ARBA00004141"/>
    </source>
</evidence>
<sequence length="96" mass="10184">MEELAPRIGAHPLMFIIPVALSTSFAFMLPVATPTNAIVFTYGRLATIDMAKAGFILNLAAVPCTVFMTKTLAAAIFDLNDVPAQFLQNATALATP</sequence>
<reference evidence="8 9" key="1">
    <citation type="journal article" date="2021" name="Elife">
        <title>Chloroplast acquisition without the gene transfer in kleptoplastic sea slugs, Plakobranchus ocellatus.</title>
        <authorList>
            <person name="Maeda T."/>
            <person name="Takahashi S."/>
            <person name="Yoshida T."/>
            <person name="Shimamura S."/>
            <person name="Takaki Y."/>
            <person name="Nagai Y."/>
            <person name="Toyoda A."/>
            <person name="Suzuki Y."/>
            <person name="Arimoto A."/>
            <person name="Ishii H."/>
            <person name="Satoh N."/>
            <person name="Nishiyama T."/>
            <person name="Hasebe M."/>
            <person name="Maruyama T."/>
            <person name="Minagawa J."/>
            <person name="Obokata J."/>
            <person name="Shigenobu S."/>
        </authorList>
    </citation>
    <scope>NUCLEOTIDE SEQUENCE [LARGE SCALE GENOMIC DNA]</scope>
</reference>
<evidence type="ECO:0000256" key="7">
    <source>
        <dbReference type="SAM" id="Phobius"/>
    </source>
</evidence>
<comment type="similarity">
    <text evidence="2">Belongs to the SLC13A/DASS transporter (TC 2.A.47) family. NADC subfamily.</text>
</comment>
<keyword evidence="9" id="KW-1185">Reference proteome</keyword>
<dbReference type="PANTHER" id="PTHR10283">
    <property type="entry name" value="SOLUTE CARRIER FAMILY 13 MEMBER"/>
    <property type="match status" value="1"/>
</dbReference>
<evidence type="ECO:0000313" key="8">
    <source>
        <dbReference type="EMBL" id="GFR61074.1"/>
    </source>
</evidence>
<keyword evidence="4 7" id="KW-0812">Transmembrane</keyword>
<dbReference type="EMBL" id="BMAT01010806">
    <property type="protein sequence ID" value="GFR61074.1"/>
    <property type="molecule type" value="Genomic_DNA"/>
</dbReference>
<dbReference type="InterPro" id="IPR001898">
    <property type="entry name" value="SLC13A/DASS"/>
</dbReference>
<evidence type="ECO:0000313" key="9">
    <source>
        <dbReference type="Proteomes" id="UP000762676"/>
    </source>
</evidence>
<evidence type="ECO:0000256" key="2">
    <source>
        <dbReference type="ARBA" id="ARBA00006772"/>
    </source>
</evidence>
<evidence type="ECO:0000256" key="5">
    <source>
        <dbReference type="ARBA" id="ARBA00022989"/>
    </source>
</evidence>
<gene>
    <name evidence="8" type="ORF">ElyMa_005422900</name>
</gene>
<proteinExistence type="inferred from homology"/>
<keyword evidence="5 7" id="KW-1133">Transmembrane helix</keyword>
<evidence type="ECO:0000256" key="4">
    <source>
        <dbReference type="ARBA" id="ARBA00022692"/>
    </source>
</evidence>
<dbReference type="InterPro" id="IPR031312">
    <property type="entry name" value="Na/sul_symport_CS"/>
</dbReference>
<dbReference type="PANTHER" id="PTHR10283:SF82">
    <property type="entry name" value="SOLUTE CARRIER FAMILY 13 MEMBER 2"/>
    <property type="match status" value="1"/>
</dbReference>
<comment type="caution">
    <text evidence="8">The sequence shown here is derived from an EMBL/GenBank/DDBJ whole genome shotgun (WGS) entry which is preliminary data.</text>
</comment>